<dbReference type="NCBIfam" id="NF037981">
    <property type="entry name" value="NCS2_1"/>
    <property type="match status" value="1"/>
</dbReference>
<feature type="transmembrane region" description="Helical" evidence="7">
    <location>
        <begin position="127"/>
        <end position="149"/>
    </location>
</feature>
<dbReference type="PANTHER" id="PTHR42810">
    <property type="entry name" value="PURINE PERMEASE C1399.01C-RELATED"/>
    <property type="match status" value="1"/>
</dbReference>
<keyword evidence="3" id="KW-0813">Transport</keyword>
<dbReference type="RefSeq" id="WP_124332177.1">
    <property type="nucleotide sequence ID" value="NZ_BGML01000003.1"/>
</dbReference>
<dbReference type="InterPro" id="IPR006043">
    <property type="entry name" value="NCS2"/>
</dbReference>
<feature type="transmembrane region" description="Helical" evidence="7">
    <location>
        <begin position="12"/>
        <end position="34"/>
    </location>
</feature>
<feature type="transmembrane region" description="Helical" evidence="7">
    <location>
        <begin position="282"/>
        <end position="308"/>
    </location>
</feature>
<evidence type="ECO:0000256" key="5">
    <source>
        <dbReference type="ARBA" id="ARBA00022989"/>
    </source>
</evidence>
<protein>
    <submittedName>
        <fullName evidence="8">Xanthine permease</fullName>
    </submittedName>
</protein>
<comment type="caution">
    <text evidence="8">The sequence shown here is derived from an EMBL/GenBank/DDBJ whole genome shotgun (WGS) entry which is preliminary data.</text>
</comment>
<feature type="transmembrane region" description="Helical" evidence="7">
    <location>
        <begin position="192"/>
        <end position="215"/>
    </location>
</feature>
<comment type="similarity">
    <text evidence="2">Belongs to the nucleobase:cation symporter-2 (NCS2) (TC 2.A.40) family.</text>
</comment>
<evidence type="ECO:0000313" key="8">
    <source>
        <dbReference type="EMBL" id="MUG24604.1"/>
    </source>
</evidence>
<evidence type="ECO:0000256" key="1">
    <source>
        <dbReference type="ARBA" id="ARBA00004141"/>
    </source>
</evidence>
<feature type="transmembrane region" description="Helical" evidence="7">
    <location>
        <begin position="320"/>
        <end position="340"/>
    </location>
</feature>
<dbReference type="GO" id="GO:0005886">
    <property type="term" value="C:plasma membrane"/>
    <property type="evidence" value="ECO:0007669"/>
    <property type="project" value="TreeGrafter"/>
</dbReference>
<sequence>MNQRVFKTGIFSVQWFVFLVANSLILPIVVGQIFHLSSSEIIGLIQRMFFVVGISSLITGWFGHRLPIADGPAGIWVGIFVLMGQLAASQGSDPKHMLQLLEGGMLITGLAVVLISLLGWVRIMLRVFTPLVTGVYLIMLTLQLSGTMLKGMVGLNGASASVSVDPTSIILSFAVFLLVLALSIWGKSWMRSYAVLFGVIAGWAAYACVSGVGTISKSASLFRAPELFAWGMPAMNSGMLVTSIIVAFILISSVIASRSAMELVADQTQPESREKSLNHGGIAAGLSNVFCSLFAAIGVVPLTISAGFVRLTGQRNMRPFYYACALLILVSFVPGIYSVLSLLPAQVANAAMLASFAQMIGIGMRSILKEALDERRLTILGLALSFGTGVMFLPQDLFNTLPALFQYLLGNGVMVGMIVALALEQAWREKKPEREPGSRAASGGAASV</sequence>
<evidence type="ECO:0000313" key="9">
    <source>
        <dbReference type="Proteomes" id="UP000442469"/>
    </source>
</evidence>
<keyword evidence="6 7" id="KW-0472">Membrane</keyword>
<feature type="transmembrane region" description="Helical" evidence="7">
    <location>
        <begin position="68"/>
        <end position="88"/>
    </location>
</feature>
<gene>
    <name evidence="8" type="ORF">GNQ08_19730</name>
</gene>
<dbReference type="GO" id="GO:0042907">
    <property type="term" value="F:xanthine transmembrane transporter activity"/>
    <property type="evidence" value="ECO:0007669"/>
    <property type="project" value="TreeGrafter"/>
</dbReference>
<feature type="transmembrane region" description="Helical" evidence="7">
    <location>
        <begin position="100"/>
        <end position="121"/>
    </location>
</feature>
<proteinExistence type="inferred from homology"/>
<evidence type="ECO:0000256" key="3">
    <source>
        <dbReference type="ARBA" id="ARBA00022448"/>
    </source>
</evidence>
<reference evidence="8 9" key="1">
    <citation type="submission" date="2019-11" db="EMBL/GenBank/DDBJ databases">
        <title>Draft genome sequences of five Paenibacillus species of dairy origin.</title>
        <authorList>
            <person name="Olajide A.M."/>
            <person name="Chen S."/>
            <person name="Lapointe G."/>
        </authorList>
    </citation>
    <scope>NUCLEOTIDE SEQUENCE [LARGE SCALE GENOMIC DNA]</scope>
    <source>
        <strain evidence="8 9">3CT49</strain>
    </source>
</reference>
<dbReference type="PANTHER" id="PTHR42810:SF1">
    <property type="entry name" value="PURINE PERMEASE YWDJ-RELATED"/>
    <property type="match status" value="1"/>
</dbReference>
<name>A0A6N8EYA0_PAEMA</name>
<organism evidence="8 9">
    <name type="scientific">Paenibacillus macerans</name>
    <name type="common">Bacillus macerans</name>
    <dbReference type="NCBI Taxonomy" id="44252"/>
    <lineage>
        <taxon>Bacteria</taxon>
        <taxon>Bacillati</taxon>
        <taxon>Bacillota</taxon>
        <taxon>Bacilli</taxon>
        <taxon>Bacillales</taxon>
        <taxon>Paenibacillaceae</taxon>
        <taxon>Paenibacillus</taxon>
    </lineage>
</organism>
<evidence type="ECO:0000256" key="7">
    <source>
        <dbReference type="SAM" id="Phobius"/>
    </source>
</evidence>
<dbReference type="AlphaFoldDB" id="A0A6N8EYA0"/>
<keyword evidence="5 7" id="KW-1133">Transmembrane helix</keyword>
<feature type="transmembrane region" description="Helical" evidence="7">
    <location>
        <begin position="405"/>
        <end position="423"/>
    </location>
</feature>
<evidence type="ECO:0000256" key="2">
    <source>
        <dbReference type="ARBA" id="ARBA00008821"/>
    </source>
</evidence>
<feature type="transmembrane region" description="Helical" evidence="7">
    <location>
        <begin position="376"/>
        <end position="393"/>
    </location>
</feature>
<dbReference type="Pfam" id="PF00860">
    <property type="entry name" value="Xan_ur_permease"/>
    <property type="match status" value="1"/>
</dbReference>
<dbReference type="EMBL" id="WNZZ01000016">
    <property type="protein sequence ID" value="MUG24604.1"/>
    <property type="molecule type" value="Genomic_DNA"/>
</dbReference>
<evidence type="ECO:0000256" key="4">
    <source>
        <dbReference type="ARBA" id="ARBA00022692"/>
    </source>
</evidence>
<comment type="subcellular location">
    <subcellularLocation>
        <location evidence="1">Membrane</location>
        <topology evidence="1">Multi-pass membrane protein</topology>
    </subcellularLocation>
</comment>
<dbReference type="Proteomes" id="UP000442469">
    <property type="component" value="Unassembled WGS sequence"/>
</dbReference>
<feature type="transmembrane region" description="Helical" evidence="7">
    <location>
        <begin position="227"/>
        <end position="251"/>
    </location>
</feature>
<keyword evidence="4 7" id="KW-0812">Transmembrane</keyword>
<evidence type="ECO:0000256" key="6">
    <source>
        <dbReference type="ARBA" id="ARBA00023136"/>
    </source>
</evidence>
<feature type="transmembrane region" description="Helical" evidence="7">
    <location>
        <begin position="169"/>
        <end position="186"/>
    </location>
</feature>
<feature type="transmembrane region" description="Helical" evidence="7">
    <location>
        <begin position="41"/>
        <end position="62"/>
    </location>
</feature>
<accession>A0A6N8EYA0</accession>